<sequence>FGTVNTPENGVGKDAVNAEQETNNEYGFQDIDDKLSESTDDGEDDTNDEDYDKDKLMAKFLGAELSQDYHLTKKFMSDDSNL</sequence>
<reference evidence="2" key="3">
    <citation type="submission" date="2025-09" db="UniProtKB">
        <authorList>
            <consortium name="Ensembl"/>
        </authorList>
    </citation>
    <scope>IDENTIFICATION</scope>
    <source>
        <strain evidence="2">Thoroughbred</strain>
    </source>
</reference>
<evidence type="ECO:0000313" key="3">
    <source>
        <dbReference type="Proteomes" id="UP000002281"/>
    </source>
</evidence>
<dbReference type="Ensembl" id="ENSECAT00000065390.1">
    <property type="protein sequence ID" value="ENSECAP00000037717.1"/>
    <property type="gene ID" value="ENSECAG00000035669.1"/>
</dbReference>
<dbReference type="GeneTree" id="ENSGT00980000202369"/>
<proteinExistence type="predicted"/>
<name>A0A3Q2LCG5_HORSE</name>
<keyword evidence="3" id="KW-1185">Reference proteome</keyword>
<protein>
    <submittedName>
        <fullName evidence="2">Uncharacterized protein</fullName>
    </submittedName>
</protein>
<dbReference type="STRING" id="9796.ENSECAP00000037717"/>
<reference evidence="2" key="2">
    <citation type="submission" date="2025-08" db="UniProtKB">
        <authorList>
            <consortium name="Ensembl"/>
        </authorList>
    </citation>
    <scope>IDENTIFICATION</scope>
    <source>
        <strain evidence="2">Thoroughbred</strain>
    </source>
</reference>
<accession>A0A3Q2LCG5</accession>
<dbReference type="InParanoid" id="A0A3Q2LCG5"/>
<feature type="region of interest" description="Disordered" evidence="1">
    <location>
        <begin position="1"/>
        <end position="52"/>
    </location>
</feature>
<dbReference type="Bgee" id="ENSECAG00000035669">
    <property type="expression patterns" value="Expressed in trophoblast and 5 other cell types or tissues"/>
</dbReference>
<dbReference type="Proteomes" id="UP000002281">
    <property type="component" value="Chromosome 30"/>
</dbReference>
<evidence type="ECO:0000256" key="1">
    <source>
        <dbReference type="SAM" id="MobiDB-lite"/>
    </source>
</evidence>
<organism evidence="2 3">
    <name type="scientific">Equus caballus</name>
    <name type="common">Horse</name>
    <dbReference type="NCBI Taxonomy" id="9796"/>
    <lineage>
        <taxon>Eukaryota</taxon>
        <taxon>Metazoa</taxon>
        <taxon>Chordata</taxon>
        <taxon>Craniata</taxon>
        <taxon>Vertebrata</taxon>
        <taxon>Euteleostomi</taxon>
        <taxon>Mammalia</taxon>
        <taxon>Eutheria</taxon>
        <taxon>Laurasiatheria</taxon>
        <taxon>Perissodactyla</taxon>
        <taxon>Equidae</taxon>
        <taxon>Equus</taxon>
    </lineage>
</organism>
<reference evidence="2 3" key="1">
    <citation type="journal article" date="2009" name="Science">
        <title>Genome sequence, comparative analysis, and population genetics of the domestic horse.</title>
        <authorList>
            <consortium name="Broad Institute Genome Sequencing Platform"/>
            <consortium name="Broad Institute Whole Genome Assembly Team"/>
            <person name="Wade C.M."/>
            <person name="Giulotto E."/>
            <person name="Sigurdsson S."/>
            <person name="Zoli M."/>
            <person name="Gnerre S."/>
            <person name="Imsland F."/>
            <person name="Lear T.L."/>
            <person name="Adelson D.L."/>
            <person name="Bailey E."/>
            <person name="Bellone R.R."/>
            <person name="Bloecker H."/>
            <person name="Distl O."/>
            <person name="Edgar R.C."/>
            <person name="Garber M."/>
            <person name="Leeb T."/>
            <person name="Mauceli E."/>
            <person name="MacLeod J.N."/>
            <person name="Penedo M.C.T."/>
            <person name="Raison J.M."/>
            <person name="Sharpe T."/>
            <person name="Vogel J."/>
            <person name="Andersson L."/>
            <person name="Antczak D.F."/>
            <person name="Biagi T."/>
            <person name="Binns M.M."/>
            <person name="Chowdhary B.P."/>
            <person name="Coleman S.J."/>
            <person name="Della Valle G."/>
            <person name="Fryc S."/>
            <person name="Guerin G."/>
            <person name="Hasegawa T."/>
            <person name="Hill E.W."/>
            <person name="Jurka J."/>
            <person name="Kiialainen A."/>
            <person name="Lindgren G."/>
            <person name="Liu J."/>
            <person name="Magnani E."/>
            <person name="Mickelson J.R."/>
            <person name="Murray J."/>
            <person name="Nergadze S.G."/>
            <person name="Onofrio R."/>
            <person name="Pedroni S."/>
            <person name="Piras M.F."/>
            <person name="Raudsepp T."/>
            <person name="Rocchi M."/>
            <person name="Roeed K.H."/>
            <person name="Ryder O.A."/>
            <person name="Searle S."/>
            <person name="Skow L."/>
            <person name="Swinburne J.E."/>
            <person name="Syvaenen A.C."/>
            <person name="Tozaki T."/>
            <person name="Valberg S.J."/>
            <person name="Vaudin M."/>
            <person name="White J.R."/>
            <person name="Zody M.C."/>
            <person name="Lander E.S."/>
            <person name="Lindblad-Toh K."/>
        </authorList>
    </citation>
    <scope>NUCLEOTIDE SEQUENCE [LARGE SCALE GENOMIC DNA]</scope>
    <source>
        <strain evidence="2 3">Thoroughbred</strain>
    </source>
</reference>
<feature type="compositionally biased region" description="Acidic residues" evidence="1">
    <location>
        <begin position="38"/>
        <end position="51"/>
    </location>
</feature>
<dbReference type="AlphaFoldDB" id="A0A3Q2LCG5"/>
<evidence type="ECO:0000313" key="2">
    <source>
        <dbReference type="Ensembl" id="ENSECAP00000037717.1"/>
    </source>
</evidence>
<dbReference type="PaxDb" id="9796-ENSECAP00000037717"/>